<dbReference type="Gene3D" id="2.60.40.1180">
    <property type="entry name" value="Golgi alpha-mannosidase II"/>
    <property type="match status" value="1"/>
</dbReference>
<dbReference type="Gene3D" id="3.20.20.80">
    <property type="entry name" value="Glycosidases"/>
    <property type="match status" value="1"/>
</dbReference>
<organism evidence="4 5">
    <name type="scientific">Winogradskyella poriferorum</name>
    <dbReference type="NCBI Taxonomy" id="307627"/>
    <lineage>
        <taxon>Bacteria</taxon>
        <taxon>Pseudomonadati</taxon>
        <taxon>Bacteroidota</taxon>
        <taxon>Flavobacteriia</taxon>
        <taxon>Flavobacteriales</taxon>
        <taxon>Flavobacteriaceae</taxon>
        <taxon>Winogradskyella</taxon>
    </lineage>
</organism>
<proteinExistence type="inferred from homology"/>
<comment type="similarity">
    <text evidence="1">Belongs to the glycosyl hydrolase 30 family.</text>
</comment>
<dbReference type="RefSeq" id="WP_331810576.1">
    <property type="nucleotide sequence ID" value="NZ_JAZHOU010000004.1"/>
</dbReference>
<dbReference type="SUPFAM" id="SSF51011">
    <property type="entry name" value="Glycosyl hydrolase domain"/>
    <property type="match status" value="1"/>
</dbReference>
<evidence type="ECO:0000256" key="3">
    <source>
        <dbReference type="ARBA" id="ARBA00022801"/>
    </source>
</evidence>
<keyword evidence="2" id="KW-0732">Signal</keyword>
<keyword evidence="5" id="KW-1185">Reference proteome</keyword>
<evidence type="ECO:0000256" key="2">
    <source>
        <dbReference type="ARBA" id="ARBA00022729"/>
    </source>
</evidence>
<evidence type="ECO:0000256" key="1">
    <source>
        <dbReference type="ARBA" id="ARBA00005382"/>
    </source>
</evidence>
<sequence length="435" mass="48537">MENKLLKFIPTIILTVLLFTCSSSDEGGNQVGGPTPENVSTISVNTSNTYQSISGFGACNTVFNGVSSFPNESDIQKAYGTGDNELGLSIFRVSIPASQDTWPDIAEVAKYAQDRGAIVFASPWNAPDDMLDPNQTELRILPEKYDDYVAHLNSFDNFMQTQGVNLHAISIQNEPDIGEWTQWTQTEIENFTRDHAGGINTTVITAESFNFNRSYYNNVLNDDIAVNNVDIVGGHIYGGGLGPFELAEQKGKEIWMTEYLLNDYSGEYDGNPRWNAFTELEKWEQTLEMLETIHEAMESNWNAYTWWYLKRYYSFIGEGQQGTTNGQILKRGFAYSHFSKFIRPGYIRVANNMQFTGDLMSTTYRGNNETVIVIINSNSNSLELDISVDGNTPANGTAYTTTLSSNRDETALIPENDMLIVNIPSLSVVTVVIPD</sequence>
<dbReference type="InterPro" id="IPR013780">
    <property type="entry name" value="Glyco_hydro_b"/>
</dbReference>
<dbReference type="SUPFAM" id="SSF51445">
    <property type="entry name" value="(Trans)glycosidases"/>
    <property type="match status" value="1"/>
</dbReference>
<comment type="caution">
    <text evidence="4">The sequence shown here is derived from an EMBL/GenBank/DDBJ whole genome shotgun (WGS) entry which is preliminary data.</text>
</comment>
<dbReference type="InterPro" id="IPR017853">
    <property type="entry name" value="GH"/>
</dbReference>
<evidence type="ECO:0000313" key="5">
    <source>
        <dbReference type="Proteomes" id="UP001356704"/>
    </source>
</evidence>
<protein>
    <recommendedName>
        <fullName evidence="6">Cellulose-binding protein</fullName>
    </recommendedName>
</protein>
<accession>A0ABU7W7A5</accession>
<reference evidence="4 5" key="1">
    <citation type="submission" date="2024-02" db="EMBL/GenBank/DDBJ databases">
        <title>Winogradskyella poriferorum JCM 12885.</title>
        <authorList>
            <person name="Zhang D.-F."/>
            <person name="Fu Z.-Y."/>
        </authorList>
    </citation>
    <scope>NUCLEOTIDE SEQUENCE [LARGE SCALE GENOMIC DNA]</scope>
    <source>
        <strain evidence="4 5">JCM 12885</strain>
    </source>
</reference>
<dbReference type="PANTHER" id="PTHR11069:SF38">
    <property type="entry name" value="GLUCURONOXYLANASE XYNC"/>
    <property type="match status" value="1"/>
</dbReference>
<dbReference type="Proteomes" id="UP001356704">
    <property type="component" value="Unassembled WGS sequence"/>
</dbReference>
<gene>
    <name evidence="4" type="ORF">V1468_12570</name>
</gene>
<evidence type="ECO:0008006" key="6">
    <source>
        <dbReference type="Google" id="ProtNLM"/>
    </source>
</evidence>
<dbReference type="PANTHER" id="PTHR11069">
    <property type="entry name" value="GLUCOSYLCERAMIDASE"/>
    <property type="match status" value="1"/>
</dbReference>
<keyword evidence="3" id="KW-0378">Hydrolase</keyword>
<name>A0ABU7W7A5_9FLAO</name>
<dbReference type="InterPro" id="IPR001139">
    <property type="entry name" value="Glyco_hydro_30"/>
</dbReference>
<dbReference type="EMBL" id="JAZHOU010000004">
    <property type="protein sequence ID" value="MEF3079844.1"/>
    <property type="molecule type" value="Genomic_DNA"/>
</dbReference>
<evidence type="ECO:0000313" key="4">
    <source>
        <dbReference type="EMBL" id="MEF3079844.1"/>
    </source>
</evidence>